<proteinExistence type="inferred from homology"/>
<comment type="subunit">
    <text evidence="2">Homodimer.</text>
</comment>
<reference evidence="3 4" key="1">
    <citation type="submission" date="2016-10" db="EMBL/GenBank/DDBJ databases">
        <authorList>
            <person name="de Groot N.N."/>
        </authorList>
    </citation>
    <scope>NUCLEOTIDE SEQUENCE [LARGE SCALE GENOMIC DNA]</scope>
    <source>
        <strain evidence="3 4">DSM 13760</strain>
    </source>
</reference>
<accession>A0A1H9TAR3</accession>
<evidence type="ECO:0000313" key="4">
    <source>
        <dbReference type="Proteomes" id="UP000198948"/>
    </source>
</evidence>
<dbReference type="InterPro" id="IPR008681">
    <property type="entry name" value="Neg-reg_MecA"/>
</dbReference>
<dbReference type="OrthoDB" id="2360201at2"/>
<name>A0A1H9TAR3_9LACT</name>
<keyword evidence="4" id="KW-1185">Reference proteome</keyword>
<evidence type="ECO:0000256" key="1">
    <source>
        <dbReference type="ARBA" id="ARBA00005397"/>
    </source>
</evidence>
<dbReference type="HAMAP" id="MF_01124">
    <property type="entry name" value="MecA"/>
    <property type="match status" value="1"/>
</dbReference>
<dbReference type="Pfam" id="PF05389">
    <property type="entry name" value="MecA"/>
    <property type="match status" value="1"/>
</dbReference>
<dbReference type="PANTHER" id="PTHR39161">
    <property type="entry name" value="ADAPTER PROTEIN MECA"/>
    <property type="match status" value="1"/>
</dbReference>
<dbReference type="AlphaFoldDB" id="A0A1H9TAR3"/>
<comment type="function">
    <text evidence="2">Enables the recognition and targeting of unfolded and aggregated proteins to the ClpC protease or to other proteins involved in proteolysis.</text>
</comment>
<dbReference type="PIRSF" id="PIRSF029008">
    <property type="entry name" value="MecA"/>
    <property type="match status" value="1"/>
</dbReference>
<organism evidence="3 4">
    <name type="scientific">Isobaculum melis</name>
    <dbReference type="NCBI Taxonomy" id="142588"/>
    <lineage>
        <taxon>Bacteria</taxon>
        <taxon>Bacillati</taxon>
        <taxon>Bacillota</taxon>
        <taxon>Bacilli</taxon>
        <taxon>Lactobacillales</taxon>
        <taxon>Carnobacteriaceae</taxon>
        <taxon>Isobaculum</taxon>
    </lineage>
</organism>
<comment type="domain">
    <text evidence="2">The N-terminal domain probably binds unfolded/aggregated proteins; the C-terminal domain interacts with ClpC.</text>
</comment>
<dbReference type="InterPro" id="IPR038471">
    <property type="entry name" value="MecA_C_sf"/>
</dbReference>
<dbReference type="PANTHER" id="PTHR39161:SF1">
    <property type="entry name" value="ADAPTER PROTEIN MECA 1"/>
    <property type="match status" value="1"/>
</dbReference>
<comment type="similarity">
    <text evidence="1 2">Belongs to the MecA family.</text>
</comment>
<dbReference type="Gene3D" id="3.30.70.1950">
    <property type="match status" value="1"/>
</dbReference>
<protein>
    <recommendedName>
        <fullName evidence="2">Adapter protein MecA</fullName>
    </recommendedName>
</protein>
<evidence type="ECO:0000313" key="3">
    <source>
        <dbReference type="EMBL" id="SER93859.1"/>
    </source>
</evidence>
<sequence>MEMEHINENTIRVRIENADLEERGVTFLDLLGNHKQIENFFYSILEEVDVENQFHGTDAVTFQVMPKGNGLELFISKGNATNEELDMNDGDPTSQDDFTKFIKEQILGAETPNIDESEVSEYLENPDTLKTEFVFKIAQFEDMVLLAKRMYLDSAVSSLYHYKDAYYLQVVFFNEEMIETTVDEEVALILEFATETNLTGDVLSEYGKLIMEQTALEQTRYYFK</sequence>
<evidence type="ECO:0000256" key="2">
    <source>
        <dbReference type="HAMAP-Rule" id="MF_01124"/>
    </source>
</evidence>
<dbReference type="EMBL" id="FOHA01000011">
    <property type="protein sequence ID" value="SER93859.1"/>
    <property type="molecule type" value="Genomic_DNA"/>
</dbReference>
<dbReference type="Proteomes" id="UP000198948">
    <property type="component" value="Unassembled WGS sequence"/>
</dbReference>
<dbReference type="STRING" id="142588.SAMN04488559_11183"/>
<gene>
    <name evidence="2" type="primary">mecA</name>
    <name evidence="3" type="ORF">SAMN04488559_11183</name>
</gene>
<dbReference type="RefSeq" id="WP_092652711.1">
    <property type="nucleotide sequence ID" value="NZ_FOHA01000011.1"/>
</dbReference>
<dbReference type="GO" id="GO:0030674">
    <property type="term" value="F:protein-macromolecule adaptor activity"/>
    <property type="evidence" value="ECO:0007669"/>
    <property type="project" value="UniProtKB-UniRule"/>
</dbReference>